<dbReference type="Proteomes" id="UP001501758">
    <property type="component" value="Unassembled WGS sequence"/>
</dbReference>
<gene>
    <name evidence="1" type="ORF">GCM10009430_11400</name>
</gene>
<protein>
    <submittedName>
        <fullName evidence="1">Uncharacterized protein</fullName>
    </submittedName>
</protein>
<accession>A0ABN1IKH1</accession>
<evidence type="ECO:0000313" key="2">
    <source>
        <dbReference type="Proteomes" id="UP001501758"/>
    </source>
</evidence>
<evidence type="ECO:0000313" key="1">
    <source>
        <dbReference type="EMBL" id="GAA0716085.1"/>
    </source>
</evidence>
<comment type="caution">
    <text evidence="1">The sequence shown here is derived from an EMBL/GenBank/DDBJ whole genome shotgun (WGS) entry which is preliminary data.</text>
</comment>
<proteinExistence type="predicted"/>
<organism evidence="1 2">
    <name type="scientific">Aquimarina litoralis</name>
    <dbReference type="NCBI Taxonomy" id="584605"/>
    <lineage>
        <taxon>Bacteria</taxon>
        <taxon>Pseudomonadati</taxon>
        <taxon>Bacteroidota</taxon>
        <taxon>Flavobacteriia</taxon>
        <taxon>Flavobacteriales</taxon>
        <taxon>Flavobacteriaceae</taxon>
        <taxon>Aquimarina</taxon>
    </lineage>
</organism>
<sequence length="58" mass="6363">MKKSIQALGKILEKSEQKNINGGLLPIAVDRCRAPYFSSDGTCEPGYYITGHCICCKL</sequence>
<reference evidence="1 2" key="1">
    <citation type="journal article" date="2019" name="Int. J. Syst. Evol. Microbiol.">
        <title>The Global Catalogue of Microorganisms (GCM) 10K type strain sequencing project: providing services to taxonomists for standard genome sequencing and annotation.</title>
        <authorList>
            <consortium name="The Broad Institute Genomics Platform"/>
            <consortium name="The Broad Institute Genome Sequencing Center for Infectious Disease"/>
            <person name="Wu L."/>
            <person name="Ma J."/>
        </authorList>
    </citation>
    <scope>NUCLEOTIDE SEQUENCE [LARGE SCALE GENOMIC DNA]</scope>
    <source>
        <strain evidence="1 2">JCM 15974</strain>
    </source>
</reference>
<name>A0ABN1IKH1_9FLAO</name>
<dbReference type="RefSeq" id="WP_299894543.1">
    <property type="nucleotide sequence ID" value="NZ_BAAAGE010000001.1"/>
</dbReference>
<keyword evidence="2" id="KW-1185">Reference proteome</keyword>
<dbReference type="EMBL" id="BAAAGE010000001">
    <property type="protein sequence ID" value="GAA0716085.1"/>
    <property type="molecule type" value="Genomic_DNA"/>
</dbReference>